<protein>
    <submittedName>
        <fullName evidence="2">Uncharacterized protein</fullName>
    </submittedName>
</protein>
<gene>
    <name evidence="2" type="ORF">V565_095710</name>
</gene>
<evidence type="ECO:0000313" key="3">
    <source>
        <dbReference type="Proteomes" id="UP000027456"/>
    </source>
</evidence>
<feature type="compositionally biased region" description="Acidic residues" evidence="1">
    <location>
        <begin position="534"/>
        <end position="545"/>
    </location>
</feature>
<keyword evidence="3" id="KW-1185">Reference proteome</keyword>
<evidence type="ECO:0000256" key="1">
    <source>
        <dbReference type="SAM" id="MobiDB-lite"/>
    </source>
</evidence>
<comment type="caution">
    <text evidence="2">The sequence shown here is derived from an EMBL/GenBank/DDBJ whole genome shotgun (WGS) entry which is preliminary data.</text>
</comment>
<dbReference type="Proteomes" id="UP000027456">
    <property type="component" value="Unassembled WGS sequence"/>
</dbReference>
<feature type="compositionally biased region" description="Basic and acidic residues" evidence="1">
    <location>
        <begin position="590"/>
        <end position="599"/>
    </location>
</feature>
<reference evidence="2 3" key="1">
    <citation type="submission" date="2013-12" db="EMBL/GenBank/DDBJ databases">
        <authorList>
            <person name="Cubeta M."/>
            <person name="Pakala S."/>
            <person name="Fedorova N."/>
            <person name="Thomas E."/>
            <person name="Dean R."/>
            <person name="Jabaji S."/>
            <person name="Neate S."/>
            <person name="Toda T."/>
            <person name="Tavantzis S."/>
            <person name="Vilgalys R."/>
            <person name="Bharathan N."/>
            <person name="Pakala S."/>
            <person name="Losada L.S."/>
            <person name="Zafar N."/>
            <person name="Nierman W."/>
        </authorList>
    </citation>
    <scope>NUCLEOTIDE SEQUENCE [LARGE SCALE GENOMIC DNA]</scope>
    <source>
        <strain evidence="2 3">123E</strain>
    </source>
</reference>
<feature type="non-terminal residue" evidence="2">
    <location>
        <position position="659"/>
    </location>
</feature>
<dbReference type="HOGENOM" id="CLU_385496_0_0_1"/>
<proteinExistence type="predicted"/>
<feature type="compositionally biased region" description="Basic residues" evidence="1">
    <location>
        <begin position="517"/>
        <end position="528"/>
    </location>
</feature>
<sequence length="659" mass="74599">MLPNPPHRTSPEEVIPLIRREHFIGTFKVMLPQTQNHPDQRALDQSWVDQLIQLIGSPDTLNRALNPISVVLLKDEWCGKLEDLIKESPGVPILPDEVVVQVFSGQHRLAMLSQLGLEGPERWWHAEVYKKELETNHPAEFLTMMHESNTPQVMKTASDVELFRAVHKLKGFLRSGKISQQTFVQNRRMLLRGEERTSRAIANLTRNDDLANAIAKALTYEHIAKEFAAGSWMRLTVGRLYMVAAGLVAEMAAQVDKLTEGMIEIPPDVLSLQPRACLVSKLEAHTTGGKKKAHPWDQLPGKRAGALKRVIHRPSTFVSTLNPKKADPWSLPHIVLLPSCLGSKLVEDELKLTQTLTQHLLKMILSEDQFVRFLKGQSETVDGSNDHPEGLIAGFIAEKHGAELTQQNRAGFELKIMHMLWKSRARLHQELEDKNVPCTDLSGEVHYQRLLTESEVWWDLMRQFKVRKLQSRYNLSVPREFGSADLAGRLETPVEAEDMVLTETTQTSKRLREGHHLSGRPKRIKRITSRAELLDEDESDEETPIEAEQLGSSDSNRSRTPTPTKDMRDPVGQRGEDMDRSEVPQEETSVGERRGGDRRLTKALERVTNAANYMTRGESRVMTELLEQIVQSTKSGDMEWLVSALVQKGKMALAKLEKR</sequence>
<organism evidence="2 3">
    <name type="scientific">Rhizoctonia solani 123E</name>
    <dbReference type="NCBI Taxonomy" id="1423351"/>
    <lineage>
        <taxon>Eukaryota</taxon>
        <taxon>Fungi</taxon>
        <taxon>Dikarya</taxon>
        <taxon>Basidiomycota</taxon>
        <taxon>Agaricomycotina</taxon>
        <taxon>Agaricomycetes</taxon>
        <taxon>Cantharellales</taxon>
        <taxon>Ceratobasidiaceae</taxon>
        <taxon>Rhizoctonia</taxon>
    </lineage>
</organism>
<dbReference type="EMBL" id="AZST01000337">
    <property type="protein sequence ID" value="KEP49665.1"/>
    <property type="molecule type" value="Genomic_DNA"/>
</dbReference>
<feature type="region of interest" description="Disordered" evidence="1">
    <location>
        <begin position="500"/>
        <end position="599"/>
    </location>
</feature>
<dbReference type="OrthoDB" id="3258844at2759"/>
<name>A0A074RWH7_9AGAM</name>
<evidence type="ECO:0000313" key="2">
    <source>
        <dbReference type="EMBL" id="KEP49665.1"/>
    </source>
</evidence>
<feature type="compositionally biased region" description="Basic and acidic residues" evidence="1">
    <location>
        <begin position="565"/>
        <end position="583"/>
    </location>
</feature>
<dbReference type="AlphaFoldDB" id="A0A074RWH7"/>
<accession>A0A074RWH7</accession>
<feature type="compositionally biased region" description="Polar residues" evidence="1">
    <location>
        <begin position="550"/>
        <end position="563"/>
    </location>
</feature>